<gene>
    <name evidence="2" type="ORF">TorRG33x02_115840</name>
</gene>
<name>A0A2P5F4N4_TREOI</name>
<reference evidence="3" key="1">
    <citation type="submission" date="2016-06" db="EMBL/GenBank/DDBJ databases">
        <title>Parallel loss of symbiosis genes in relatives of nitrogen-fixing non-legume Parasponia.</title>
        <authorList>
            <person name="Van Velzen R."/>
            <person name="Holmer R."/>
            <person name="Bu F."/>
            <person name="Rutten L."/>
            <person name="Van Zeijl A."/>
            <person name="Liu W."/>
            <person name="Santuari L."/>
            <person name="Cao Q."/>
            <person name="Sharma T."/>
            <person name="Shen D."/>
            <person name="Roswanjaya Y."/>
            <person name="Wardhani T."/>
            <person name="Kalhor M.S."/>
            <person name="Jansen J."/>
            <person name="Van den Hoogen J."/>
            <person name="Gungor B."/>
            <person name="Hartog M."/>
            <person name="Hontelez J."/>
            <person name="Verver J."/>
            <person name="Yang W.-C."/>
            <person name="Schijlen E."/>
            <person name="Repin R."/>
            <person name="Schilthuizen M."/>
            <person name="Schranz E."/>
            <person name="Heidstra R."/>
            <person name="Miyata K."/>
            <person name="Fedorova E."/>
            <person name="Kohlen W."/>
            <person name="Bisseling T."/>
            <person name="Smit S."/>
            <person name="Geurts R."/>
        </authorList>
    </citation>
    <scope>NUCLEOTIDE SEQUENCE [LARGE SCALE GENOMIC DNA]</scope>
    <source>
        <strain evidence="3">cv. RG33-2</strain>
    </source>
</reference>
<comment type="caution">
    <text evidence="2">The sequence shown here is derived from an EMBL/GenBank/DDBJ whole genome shotgun (WGS) entry which is preliminary data.</text>
</comment>
<dbReference type="AlphaFoldDB" id="A0A2P5F4N4"/>
<keyword evidence="3" id="KW-1185">Reference proteome</keyword>
<feature type="region of interest" description="Disordered" evidence="1">
    <location>
        <begin position="11"/>
        <end position="33"/>
    </location>
</feature>
<dbReference type="STRING" id="63057.A0A2P5F4N4"/>
<protein>
    <submittedName>
        <fullName evidence="2">CWC16 protein</fullName>
    </submittedName>
</protein>
<dbReference type="OrthoDB" id="674963at2759"/>
<dbReference type="GO" id="GO:0000398">
    <property type="term" value="P:mRNA splicing, via spliceosome"/>
    <property type="evidence" value="ECO:0007669"/>
    <property type="project" value="InterPro"/>
</dbReference>
<evidence type="ECO:0000256" key="1">
    <source>
        <dbReference type="SAM" id="MobiDB-lite"/>
    </source>
</evidence>
<dbReference type="EMBL" id="JXTC01000063">
    <property type="protein sequence ID" value="PON92724.1"/>
    <property type="molecule type" value="Genomic_DNA"/>
</dbReference>
<accession>A0A2P5F4N4</accession>
<organism evidence="2 3">
    <name type="scientific">Trema orientale</name>
    <name type="common">Charcoal tree</name>
    <name type="synonym">Celtis orientalis</name>
    <dbReference type="NCBI Taxonomy" id="63057"/>
    <lineage>
        <taxon>Eukaryota</taxon>
        <taxon>Viridiplantae</taxon>
        <taxon>Streptophyta</taxon>
        <taxon>Embryophyta</taxon>
        <taxon>Tracheophyta</taxon>
        <taxon>Spermatophyta</taxon>
        <taxon>Magnoliopsida</taxon>
        <taxon>eudicotyledons</taxon>
        <taxon>Gunneridae</taxon>
        <taxon>Pentapetalae</taxon>
        <taxon>rosids</taxon>
        <taxon>fabids</taxon>
        <taxon>Rosales</taxon>
        <taxon>Cannabaceae</taxon>
        <taxon>Trema</taxon>
    </lineage>
</organism>
<dbReference type="PANTHER" id="PTHR12111:SF1">
    <property type="entry name" value="SPLICING FACTOR YJU2"/>
    <property type="match status" value="1"/>
</dbReference>
<dbReference type="InterPro" id="IPR007590">
    <property type="entry name" value="Saf4/Yju2"/>
</dbReference>
<evidence type="ECO:0000313" key="3">
    <source>
        <dbReference type="Proteomes" id="UP000237000"/>
    </source>
</evidence>
<feature type="compositionally biased region" description="Basic residues" evidence="1">
    <location>
        <begin position="21"/>
        <end position="33"/>
    </location>
</feature>
<dbReference type="GO" id="GO:0071006">
    <property type="term" value="C:U2-type catalytic step 1 spliceosome"/>
    <property type="evidence" value="ECO:0007669"/>
    <property type="project" value="TreeGrafter"/>
</dbReference>
<dbReference type="InParanoid" id="A0A2P5F4N4"/>
<dbReference type="Proteomes" id="UP000237000">
    <property type="component" value="Unassembled WGS sequence"/>
</dbReference>
<dbReference type="Pfam" id="PF04502">
    <property type="entry name" value="Saf4_Yju2"/>
    <property type="match status" value="2"/>
</dbReference>
<proteinExistence type="predicted"/>
<evidence type="ECO:0000313" key="2">
    <source>
        <dbReference type="EMBL" id="PON92724.1"/>
    </source>
</evidence>
<dbReference type="PANTHER" id="PTHR12111">
    <property type="entry name" value="SPLICING FACTOR YJU2"/>
    <property type="match status" value="1"/>
</dbReference>
<feature type="region of interest" description="Disordered" evidence="1">
    <location>
        <begin position="221"/>
        <end position="256"/>
    </location>
</feature>
<sequence>MGERKCINKYYPPDFDPSKIPRNRRPNKNKQTKVRSMLSMSVRCKRCGNYMSRGTKFNARKESVVGENYLGEIQTLRFYLKCTQCSAEITIKTDPETAKKRRKREEDAIMTRLEKRRLDSKREMESAAALDEIMAVNSRRASIVADAVFESLQSRAALEKEKEETKKKKKKKLEDEEDDALIKSVVFRTSTRTATRRFHDDDDDDDDEVVATKPVVDETCNAEKPVHNSQFMVVIKNKKKPRVDDDDDDDEKKRTSLIALQSLCDNYNSEDDDDGK</sequence>